<keyword evidence="1" id="KW-0732">Signal</keyword>
<feature type="signal peptide" evidence="1">
    <location>
        <begin position="1"/>
        <end position="33"/>
    </location>
</feature>
<dbReference type="OrthoDB" id="9779968at2"/>
<dbReference type="eggNOG" id="COG4102">
    <property type="taxonomic scope" value="Bacteria"/>
</dbReference>
<dbReference type="Pfam" id="PF07394">
    <property type="entry name" value="DUF1501"/>
    <property type="match status" value="1"/>
</dbReference>
<dbReference type="AlphaFoldDB" id="A0A081D0M3"/>
<evidence type="ECO:0000313" key="3">
    <source>
        <dbReference type="Proteomes" id="UP000028701"/>
    </source>
</evidence>
<reference evidence="2 3" key="1">
    <citation type="submission" date="2014-08" db="EMBL/GenBank/DDBJ databases">
        <title>Whole genome shotgun sequence of Rhizobium rubi NBRC 13261.</title>
        <authorList>
            <person name="Katano-Makiyama Y."/>
            <person name="Hosoyama A."/>
            <person name="Hashimoto M."/>
            <person name="Hosoyama Y."/>
            <person name="Noguchi M."/>
            <person name="Tsuchikane K."/>
            <person name="Uohara A."/>
            <person name="Ohji S."/>
            <person name="Ichikawa N."/>
            <person name="Kimura A."/>
            <person name="Yamazoe A."/>
            <person name="Fujita N."/>
        </authorList>
    </citation>
    <scope>NUCLEOTIDE SEQUENCE [LARGE SCALE GENOMIC DNA]</scope>
    <source>
        <strain evidence="2 3">NBRC 13261</strain>
    </source>
</reference>
<dbReference type="EMBL" id="BBJU01000025">
    <property type="protein sequence ID" value="GAK72469.1"/>
    <property type="molecule type" value="Genomic_DNA"/>
</dbReference>
<comment type="caution">
    <text evidence="2">The sequence shown here is derived from an EMBL/GenBank/DDBJ whole genome shotgun (WGS) entry which is preliminary data.</text>
</comment>
<dbReference type="RefSeq" id="WP_045231887.1">
    <property type="nucleotide sequence ID" value="NZ_BBJU01000025.1"/>
</dbReference>
<dbReference type="PANTHER" id="PTHR43737">
    <property type="entry name" value="BLL7424 PROTEIN"/>
    <property type="match status" value="1"/>
</dbReference>
<evidence type="ECO:0000313" key="2">
    <source>
        <dbReference type="EMBL" id="GAK72469.1"/>
    </source>
</evidence>
<evidence type="ECO:0000256" key="1">
    <source>
        <dbReference type="SAM" id="SignalP"/>
    </source>
</evidence>
<proteinExistence type="predicted"/>
<protein>
    <recommendedName>
        <fullName evidence="4">DUF1501 domain-containing protein</fullName>
    </recommendedName>
</protein>
<sequence>MALSQDMLISRRSFLATACCAAALPAFSPVSFAAMPGDNRFVTIILRGAMDGLDLVQPYGDAAFAGFRPTLALTPDTGLIDLDGHFGLNPAAQPLMPLWQSKELAFVHAVSTPYRDERSHFDGQDILESGANHVHGERTGWLNRALSTIPRSNDRKAIDINTSMELILAGPNEADVWASTSDMTMGADDVAFFKRLYANDPDFNRVLVEALRTDMSAEQLFQDQKRGEGIRDVAKLAGGLLREDYRIAAFSVDGWDTHAGQKGQFARTVKDLTIALTTLKDALGPDVWKKTVVLAMTEFGRTVRENGTEGTDHGTGGVAILAGGGIDGGRVLGNWPGLAEGKLLDNRDLMPTGDVRELAAAMLYRQFDVGSEALTNGVFPGLSFDRSSAYLKV</sequence>
<dbReference type="Proteomes" id="UP000028701">
    <property type="component" value="Unassembled WGS sequence"/>
</dbReference>
<dbReference type="PANTHER" id="PTHR43737:SF1">
    <property type="entry name" value="DUF1501 DOMAIN-CONTAINING PROTEIN"/>
    <property type="match status" value="1"/>
</dbReference>
<organism evidence="2 3">
    <name type="scientific">Agrobacterium rubi TR3 = NBRC 13261</name>
    <dbReference type="NCBI Taxonomy" id="1368415"/>
    <lineage>
        <taxon>Bacteria</taxon>
        <taxon>Pseudomonadati</taxon>
        <taxon>Pseudomonadota</taxon>
        <taxon>Alphaproteobacteria</taxon>
        <taxon>Hyphomicrobiales</taxon>
        <taxon>Rhizobiaceae</taxon>
        <taxon>Rhizobium/Agrobacterium group</taxon>
        <taxon>Agrobacterium</taxon>
    </lineage>
</organism>
<dbReference type="InterPro" id="IPR006311">
    <property type="entry name" value="TAT_signal"/>
</dbReference>
<evidence type="ECO:0008006" key="4">
    <source>
        <dbReference type="Google" id="ProtNLM"/>
    </source>
</evidence>
<name>A0A081D0M3_9HYPH</name>
<gene>
    <name evidence="2" type="ORF">RRU01S_25_01600</name>
</gene>
<feature type="chain" id="PRO_5001756326" description="DUF1501 domain-containing protein" evidence="1">
    <location>
        <begin position="34"/>
        <end position="393"/>
    </location>
</feature>
<dbReference type="PROSITE" id="PS51318">
    <property type="entry name" value="TAT"/>
    <property type="match status" value="1"/>
</dbReference>
<accession>A0A081D0M3</accession>
<dbReference type="InterPro" id="IPR010869">
    <property type="entry name" value="DUF1501"/>
</dbReference>